<dbReference type="GO" id="GO:0045945">
    <property type="term" value="P:positive regulation of transcription by RNA polymerase III"/>
    <property type="evidence" value="ECO:0007669"/>
    <property type="project" value="TreeGrafter"/>
</dbReference>
<organism evidence="1 2">
    <name type="scientific">Cherax quadricarinatus</name>
    <name type="common">Australian red claw crayfish</name>
    <dbReference type="NCBI Taxonomy" id="27406"/>
    <lineage>
        <taxon>Eukaryota</taxon>
        <taxon>Metazoa</taxon>
        <taxon>Ecdysozoa</taxon>
        <taxon>Arthropoda</taxon>
        <taxon>Crustacea</taxon>
        <taxon>Multicrustacea</taxon>
        <taxon>Malacostraca</taxon>
        <taxon>Eumalacostraca</taxon>
        <taxon>Eucarida</taxon>
        <taxon>Decapoda</taxon>
        <taxon>Pleocyemata</taxon>
        <taxon>Astacidea</taxon>
        <taxon>Parastacoidea</taxon>
        <taxon>Parastacidae</taxon>
        <taxon>Cherax</taxon>
    </lineage>
</organism>
<evidence type="ECO:0000313" key="2">
    <source>
        <dbReference type="Proteomes" id="UP001445076"/>
    </source>
</evidence>
<accession>A0AAW0WAV6</accession>
<evidence type="ECO:0000313" key="1">
    <source>
        <dbReference type="EMBL" id="KAK8728327.1"/>
    </source>
</evidence>
<sequence length="287" mass="33146">MNPGKLYFIPQLFKPPTKEYSAVSQNDPFVAHEVLQEYCSLFASDGSGVPSYISRDPDISSIIDFPAESWDKIAKVQMQREKIETKAEDKEATTAPKQHEVDHLKRTLDQTVDRIFNKHGFFVKKPCPVMIPYKSTLNHAEHKAYLRAFVKFKIRAPTTAADASEYGQYLRLQHRVYEEQNCFMQFSHQVSRLQLPAYNLVPDVIKNYVNDYVQHRCKRSSNYKTLYVHEQQVPICPQDPTKRFHSLSLTHIGHLLSLGNIPWLKLPNSHTLNKLPIDETVSKLTCD</sequence>
<dbReference type="GO" id="GO:0042795">
    <property type="term" value="P:snRNA transcription by RNA polymerase II"/>
    <property type="evidence" value="ECO:0007669"/>
    <property type="project" value="TreeGrafter"/>
</dbReference>
<comment type="caution">
    <text evidence="1">The sequence shown here is derived from an EMBL/GenBank/DDBJ whole genome shotgun (WGS) entry which is preliminary data.</text>
</comment>
<dbReference type="PANTHER" id="PTHR14633:SF3">
    <property type="entry name" value="LITTLE ELONGATION COMPLEX SUBUNIT 2"/>
    <property type="match status" value="1"/>
</dbReference>
<dbReference type="EMBL" id="JARKIK010000072">
    <property type="protein sequence ID" value="KAK8728327.1"/>
    <property type="molecule type" value="Genomic_DNA"/>
</dbReference>
<dbReference type="GO" id="GO:0042796">
    <property type="term" value="P:snRNA transcription by RNA polymerase III"/>
    <property type="evidence" value="ECO:0007669"/>
    <property type="project" value="TreeGrafter"/>
</dbReference>
<gene>
    <name evidence="1" type="ORF">OTU49_009231</name>
</gene>
<dbReference type="Proteomes" id="UP001445076">
    <property type="component" value="Unassembled WGS sequence"/>
</dbReference>
<dbReference type="AlphaFoldDB" id="A0AAW0WAV6"/>
<dbReference type="PANTHER" id="PTHR14633">
    <property type="entry name" value="LITTLE ELONGATION COMPLEX SUBUNIT 2"/>
    <property type="match status" value="1"/>
</dbReference>
<name>A0AAW0WAV6_CHEQU</name>
<reference evidence="1 2" key="1">
    <citation type="journal article" date="2024" name="BMC Genomics">
        <title>Genome assembly of redclaw crayfish (Cherax quadricarinatus) provides insights into its immune adaptation and hypoxia tolerance.</title>
        <authorList>
            <person name="Liu Z."/>
            <person name="Zheng J."/>
            <person name="Li H."/>
            <person name="Fang K."/>
            <person name="Wang S."/>
            <person name="He J."/>
            <person name="Zhou D."/>
            <person name="Weng S."/>
            <person name="Chi M."/>
            <person name="Gu Z."/>
            <person name="He J."/>
            <person name="Li F."/>
            <person name="Wang M."/>
        </authorList>
    </citation>
    <scope>NUCLEOTIDE SEQUENCE [LARGE SCALE GENOMIC DNA]</scope>
    <source>
        <strain evidence="1">ZL_2023a</strain>
    </source>
</reference>
<proteinExistence type="predicted"/>
<protein>
    <submittedName>
        <fullName evidence="1">Uncharacterized protein</fullName>
    </submittedName>
</protein>
<keyword evidence="2" id="KW-1185">Reference proteome</keyword>